<name>X1K837_9ZZZZ</name>
<accession>X1K837</accession>
<dbReference type="PANTHER" id="PTHR32329:SF2">
    <property type="entry name" value="BIFUNCTIONAL PROTEIN [INCLUDES 2-HYDROXYACYL-COA DEHYDRATASE (N-TER) AND ITS ACTIVATOR DOMAIN (C_TERM)"/>
    <property type="match status" value="1"/>
</dbReference>
<feature type="non-terminal residue" evidence="2">
    <location>
        <position position="217"/>
    </location>
</feature>
<reference evidence="2" key="1">
    <citation type="journal article" date="2014" name="Front. Microbiol.">
        <title>High frequency of phylogenetically diverse reductive dehalogenase-homologous genes in deep subseafloor sedimentary metagenomes.</title>
        <authorList>
            <person name="Kawai M."/>
            <person name="Futagami T."/>
            <person name="Toyoda A."/>
            <person name="Takaki Y."/>
            <person name="Nishi S."/>
            <person name="Hori S."/>
            <person name="Arai W."/>
            <person name="Tsubouchi T."/>
            <person name="Morono Y."/>
            <person name="Uchiyama I."/>
            <person name="Ito T."/>
            <person name="Fujiyama A."/>
            <person name="Inagaki F."/>
            <person name="Takami H."/>
        </authorList>
    </citation>
    <scope>NUCLEOTIDE SEQUENCE</scope>
    <source>
        <strain evidence="2">Expedition CK06-06</strain>
    </source>
</reference>
<dbReference type="PANTHER" id="PTHR32329">
    <property type="entry name" value="BIFUNCTIONAL PROTEIN [INCLUDES 2-HYDROXYACYL-COA DEHYDRATASE (N-TER) AND ITS ACTIVATOR DOMAIN (C_TERM)-RELATED"/>
    <property type="match status" value="1"/>
</dbReference>
<dbReference type="Gene3D" id="3.30.420.40">
    <property type="match status" value="1"/>
</dbReference>
<protein>
    <recommendedName>
        <fullName evidence="1">ATPase BadF/BadG/BcrA/BcrD type domain-containing protein</fullName>
    </recommendedName>
</protein>
<dbReference type="SUPFAM" id="SSF53067">
    <property type="entry name" value="Actin-like ATPase domain"/>
    <property type="match status" value="1"/>
</dbReference>
<evidence type="ECO:0000313" key="2">
    <source>
        <dbReference type="EMBL" id="GAI03187.1"/>
    </source>
</evidence>
<sequence>MENYYIGIDAGSVSVNAVVINNRGELIFEYPYKRHFGGVEASVFKTVNELYSRFSFEKISALAFTGNHGKIISDRIGGFYEFESIAQILGSVFLQPDVRTIISMGGQDTALYILKYNGGNWELDDFNTNGPCASGTGSFIDQQAERLASSIYGKEDISEAHLSEILEDFITLGLDSKNSSRVACRCTVFTKSDMIHLQNKGEKLQDIIAGLHVGNAS</sequence>
<comment type="caution">
    <text evidence="2">The sequence shown here is derived from an EMBL/GenBank/DDBJ whole genome shotgun (WGS) entry which is preliminary data.</text>
</comment>
<dbReference type="InterPro" id="IPR002731">
    <property type="entry name" value="ATPase_BadF"/>
</dbReference>
<dbReference type="AlphaFoldDB" id="X1K837"/>
<dbReference type="InterPro" id="IPR043129">
    <property type="entry name" value="ATPase_NBD"/>
</dbReference>
<dbReference type="Pfam" id="PF01869">
    <property type="entry name" value="BcrAD_BadFG"/>
    <property type="match status" value="1"/>
</dbReference>
<dbReference type="CDD" id="cd24034">
    <property type="entry name" value="ASKHA_NBD_O66634-like_rpt1"/>
    <property type="match status" value="1"/>
</dbReference>
<proteinExistence type="predicted"/>
<gene>
    <name evidence="2" type="ORF">S06H3_19005</name>
</gene>
<dbReference type="InterPro" id="IPR051805">
    <property type="entry name" value="Dehydratase_Activator_Redct"/>
</dbReference>
<dbReference type="EMBL" id="BARV01009678">
    <property type="protein sequence ID" value="GAI03187.1"/>
    <property type="molecule type" value="Genomic_DNA"/>
</dbReference>
<feature type="domain" description="ATPase BadF/BadG/BcrA/BcrD type" evidence="1">
    <location>
        <begin position="6"/>
        <end position="212"/>
    </location>
</feature>
<evidence type="ECO:0000259" key="1">
    <source>
        <dbReference type="Pfam" id="PF01869"/>
    </source>
</evidence>
<organism evidence="2">
    <name type="scientific">marine sediment metagenome</name>
    <dbReference type="NCBI Taxonomy" id="412755"/>
    <lineage>
        <taxon>unclassified sequences</taxon>
        <taxon>metagenomes</taxon>
        <taxon>ecological metagenomes</taxon>
    </lineage>
</organism>